<dbReference type="GO" id="GO:0016491">
    <property type="term" value="F:oxidoreductase activity"/>
    <property type="evidence" value="ECO:0007669"/>
    <property type="project" value="UniProtKB-UniRule"/>
</dbReference>
<evidence type="ECO:0000256" key="3">
    <source>
        <dbReference type="ARBA" id="ARBA00022643"/>
    </source>
</evidence>
<evidence type="ECO:0000256" key="5">
    <source>
        <dbReference type="ARBA" id="ARBA00023002"/>
    </source>
</evidence>
<evidence type="ECO:0000313" key="10">
    <source>
        <dbReference type="EMBL" id="SHL16852.1"/>
    </source>
</evidence>
<keyword evidence="3 7" id="KW-0288">FMN</keyword>
<dbReference type="AlphaFoldDB" id="A0A1M6YFD5"/>
<evidence type="ECO:0000256" key="1">
    <source>
        <dbReference type="ARBA" id="ARBA00007118"/>
    </source>
</evidence>
<dbReference type="CDD" id="cd02135">
    <property type="entry name" value="YdjA-like"/>
    <property type="match status" value="1"/>
</dbReference>
<dbReference type="PANTHER" id="PTHR43821:SF1">
    <property type="entry name" value="NAD(P)H NITROREDUCTASE YDJA-RELATED"/>
    <property type="match status" value="1"/>
</dbReference>
<feature type="binding site" evidence="8">
    <location>
        <position position="51"/>
    </location>
    <ligand>
        <name>FMN</name>
        <dbReference type="ChEBI" id="CHEBI:58210"/>
        <note>ligand shared between dimeric partners</note>
    </ligand>
</feature>
<dbReference type="SUPFAM" id="SSF55469">
    <property type="entry name" value="FMN-dependent nitroreductase-like"/>
    <property type="match status" value="1"/>
</dbReference>
<dbReference type="Gene3D" id="3.40.109.10">
    <property type="entry name" value="NADH Oxidase"/>
    <property type="match status" value="1"/>
</dbReference>
<proteinExistence type="inferred from homology"/>
<evidence type="ECO:0000256" key="7">
    <source>
        <dbReference type="PIRNR" id="PIRNR000232"/>
    </source>
</evidence>
<protein>
    <recommendedName>
        <fullName evidence="7">Putative NAD(P)H nitroreductase</fullName>
        <ecNumber evidence="7">1.-.-.-</ecNumber>
    </recommendedName>
</protein>
<sequence length="197" mass="21995">MPYPASLDTAEFDRLIRARRSIQPVQFVPGQVIPDAIIEQLLENANWAPTHKRTEPWRFVVFSGAGLQKLADFQAALYKERAGEKFQQGKYEKLAANPLRCSHVIAIGMKRHSEVPEVEEIEAVACAVQNLHLSATAYGLGGYWGSGGITYLEEAKPFFGLGPDDRLLGFFSLGYVQQQPGSNIRKPIAEKVTWVRH</sequence>
<dbReference type="PIRSF" id="PIRSF000232">
    <property type="entry name" value="YdjA"/>
    <property type="match status" value="1"/>
</dbReference>
<comment type="similarity">
    <text evidence="1 7">Belongs to the nitroreductase family.</text>
</comment>
<evidence type="ECO:0000256" key="2">
    <source>
        <dbReference type="ARBA" id="ARBA00022630"/>
    </source>
</evidence>
<evidence type="ECO:0000259" key="9">
    <source>
        <dbReference type="Pfam" id="PF00881"/>
    </source>
</evidence>
<dbReference type="RefSeq" id="WP_073284637.1">
    <property type="nucleotide sequence ID" value="NZ_FRAS01000011.1"/>
</dbReference>
<dbReference type="OrthoDB" id="9804207at2"/>
<comment type="cofactor">
    <cofactor evidence="8">
        <name>FMN</name>
        <dbReference type="ChEBI" id="CHEBI:58210"/>
    </cofactor>
    <text evidence="8">Binds 1 FMN per subunit.</text>
</comment>
<feature type="domain" description="Nitroreductase" evidence="9">
    <location>
        <begin position="16"/>
        <end position="175"/>
    </location>
</feature>
<dbReference type="Pfam" id="PF00881">
    <property type="entry name" value="Nitroreductase"/>
    <property type="match status" value="1"/>
</dbReference>
<evidence type="ECO:0000256" key="4">
    <source>
        <dbReference type="ARBA" id="ARBA00022857"/>
    </source>
</evidence>
<keyword evidence="5 7" id="KW-0560">Oxidoreductase</keyword>
<dbReference type="EMBL" id="FRAS01000011">
    <property type="protein sequence ID" value="SHL16852.1"/>
    <property type="molecule type" value="Genomic_DNA"/>
</dbReference>
<evidence type="ECO:0000256" key="6">
    <source>
        <dbReference type="ARBA" id="ARBA00023027"/>
    </source>
</evidence>
<keyword evidence="4 7" id="KW-0521">NADP</keyword>
<accession>A0A1M6YFD5</accession>
<keyword evidence="2 7" id="KW-0285">Flavoprotein</keyword>
<dbReference type="InterPro" id="IPR000415">
    <property type="entry name" value="Nitroreductase-like"/>
</dbReference>
<feature type="binding site" description="in other chain" evidence="8">
    <location>
        <begin position="144"/>
        <end position="146"/>
    </location>
    <ligand>
        <name>FMN</name>
        <dbReference type="ChEBI" id="CHEBI:58210"/>
        <note>ligand shared between dimeric partners</note>
    </ligand>
</feature>
<reference evidence="11" key="1">
    <citation type="submission" date="2016-11" db="EMBL/GenBank/DDBJ databases">
        <authorList>
            <person name="Varghese N."/>
            <person name="Submissions S."/>
        </authorList>
    </citation>
    <scope>NUCLEOTIDE SEQUENCE [LARGE SCALE GENOMIC DNA]</scope>
    <source>
        <strain evidence="11">DSM 18569</strain>
    </source>
</reference>
<dbReference type="EC" id="1.-.-.-" evidence="7"/>
<dbReference type="InterPro" id="IPR052530">
    <property type="entry name" value="NAD(P)H_nitroreductase"/>
</dbReference>
<dbReference type="PANTHER" id="PTHR43821">
    <property type="entry name" value="NAD(P)H NITROREDUCTASE YDJA-RELATED"/>
    <property type="match status" value="1"/>
</dbReference>
<evidence type="ECO:0000313" key="11">
    <source>
        <dbReference type="Proteomes" id="UP000183947"/>
    </source>
</evidence>
<dbReference type="InterPro" id="IPR029479">
    <property type="entry name" value="Nitroreductase"/>
</dbReference>
<keyword evidence="6 7" id="KW-0520">NAD</keyword>
<feature type="binding site" description="in other chain" evidence="8">
    <location>
        <begin position="19"/>
        <end position="21"/>
    </location>
    <ligand>
        <name>FMN</name>
        <dbReference type="ChEBI" id="CHEBI:58210"/>
        <note>ligand shared between dimeric partners</note>
    </ligand>
</feature>
<dbReference type="InterPro" id="IPR026021">
    <property type="entry name" value="YdjA-like"/>
</dbReference>
<evidence type="ECO:0000256" key="8">
    <source>
        <dbReference type="PIRSR" id="PIRSR000232-1"/>
    </source>
</evidence>
<organism evidence="10 11">
    <name type="scientific">Hymenobacter psychrotolerans DSM 18569</name>
    <dbReference type="NCBI Taxonomy" id="1121959"/>
    <lineage>
        <taxon>Bacteria</taxon>
        <taxon>Pseudomonadati</taxon>
        <taxon>Bacteroidota</taxon>
        <taxon>Cytophagia</taxon>
        <taxon>Cytophagales</taxon>
        <taxon>Hymenobacteraceae</taxon>
        <taxon>Hymenobacter</taxon>
    </lineage>
</organism>
<dbReference type="STRING" id="1121959.SAMN02746009_02232"/>
<name>A0A1M6YFD5_9BACT</name>
<gene>
    <name evidence="10" type="ORF">SAMN02746009_02232</name>
</gene>
<dbReference type="Proteomes" id="UP000183947">
    <property type="component" value="Unassembled WGS sequence"/>
</dbReference>
<keyword evidence="11" id="KW-1185">Reference proteome</keyword>